<feature type="domain" description="Spore protein YkvP/CgeB glycosyl transferase-like" evidence="4">
    <location>
        <begin position="273"/>
        <end position="357"/>
    </location>
</feature>
<keyword evidence="3" id="KW-0949">S-adenosyl-L-methionine</keyword>
<accession>A0ABX7M3C8</accession>
<protein>
    <submittedName>
        <fullName evidence="5">Methyltransferase domain-containing protein</fullName>
    </submittedName>
</protein>
<proteinExistence type="predicted"/>
<dbReference type="InterPro" id="IPR055259">
    <property type="entry name" value="YkvP/CgeB_Glyco_trans-like"/>
</dbReference>
<reference evidence="5 6" key="1">
    <citation type="submission" date="2021-02" db="EMBL/GenBank/DDBJ databases">
        <title>Niveibacterium changnyeongensis HC41.</title>
        <authorList>
            <person name="Kang M."/>
        </authorList>
    </citation>
    <scope>NUCLEOTIDE SEQUENCE [LARGE SCALE GENOMIC DNA]</scope>
    <source>
        <strain evidence="5 6">HC41</strain>
    </source>
</reference>
<dbReference type="RefSeq" id="WP_206252677.1">
    <property type="nucleotide sequence ID" value="NZ_CP071060.1"/>
</dbReference>
<dbReference type="Pfam" id="PF13489">
    <property type="entry name" value="Methyltransf_23"/>
    <property type="match status" value="1"/>
</dbReference>
<dbReference type="Gene3D" id="3.40.50.150">
    <property type="entry name" value="Vaccinia Virus protein VP39"/>
    <property type="match status" value="1"/>
</dbReference>
<dbReference type="PANTHER" id="PTHR43464:SF19">
    <property type="entry name" value="UBIQUINONE BIOSYNTHESIS O-METHYLTRANSFERASE, MITOCHONDRIAL"/>
    <property type="match status" value="1"/>
</dbReference>
<evidence type="ECO:0000313" key="5">
    <source>
        <dbReference type="EMBL" id="QSI75283.1"/>
    </source>
</evidence>
<evidence type="ECO:0000256" key="3">
    <source>
        <dbReference type="ARBA" id="ARBA00022691"/>
    </source>
</evidence>
<dbReference type="SUPFAM" id="SSF53335">
    <property type="entry name" value="S-adenosyl-L-methionine-dependent methyltransferases"/>
    <property type="match status" value="1"/>
</dbReference>
<gene>
    <name evidence="5" type="ORF">JY500_12230</name>
</gene>
<dbReference type="Pfam" id="PF13524">
    <property type="entry name" value="Glyco_trans_1_2"/>
    <property type="match status" value="1"/>
</dbReference>
<sequence length="589" mass="66933">MSKNVLLVMLEFDNWTQARAWSYTGAYAFHDGLIENGHRCTLLPALWGRDPGAADSYLRHAPTLLDGETFDEAWVWCVHTRYDEAFWHWLKQVAPVRVGVVMESLSVSEAEATEFPQFAQRKLEVFDQLRHCTHALVADELDAPTITEELGIPATWNVVMVPERFVRFDEAPDVPQAAFIGNKYGPRKPYLEDPALAPLLTRPHLPERDTDLPARFDQLHAEARTMLLSDTPSRADLDAFTTGLRALREALFVLHLDGIRMGFANVNLPSMLRAYAGRVTESMAAATPAVSWLPEDRADCARLFAAAKEIVLFDSPESLRSQLERLRDEPVWRNELATAARNTLLVRHTSRIRMRQYQTWIETGTAPDFFSDIGYKPDVEESRYYRHFFAEVPSWSRPTPNGDERARWEKIQQLVEYSAPAAGHSREIVEIGCGRGWLANLLRDYGKVLGTEPVGDVIAHARKLFPDLDFLTGSAEVLHFLGHAGRYDLLVCSEVIEHVPYAYKDVFARGLVGLVKPGGHLILTTPRKDIYDQWTAQYGKPQQPTEDWLTEAELQTLFENEGCTTLRLERAFLLDIYQIVLFQRTAKPQ</sequence>
<evidence type="ECO:0000259" key="4">
    <source>
        <dbReference type="Pfam" id="PF13524"/>
    </source>
</evidence>
<keyword evidence="1 5" id="KW-0489">Methyltransferase</keyword>
<dbReference type="PANTHER" id="PTHR43464">
    <property type="entry name" value="METHYLTRANSFERASE"/>
    <property type="match status" value="1"/>
</dbReference>
<organism evidence="5 6">
    <name type="scientific">Niveibacterium microcysteis</name>
    <dbReference type="NCBI Taxonomy" id="2811415"/>
    <lineage>
        <taxon>Bacteria</taxon>
        <taxon>Pseudomonadati</taxon>
        <taxon>Pseudomonadota</taxon>
        <taxon>Betaproteobacteria</taxon>
        <taxon>Rhodocyclales</taxon>
        <taxon>Rhodocyclaceae</taxon>
        <taxon>Niveibacterium</taxon>
    </lineage>
</organism>
<name>A0ABX7M3C8_9RHOO</name>
<dbReference type="Proteomes" id="UP000663570">
    <property type="component" value="Chromosome"/>
</dbReference>
<dbReference type="CDD" id="cd02440">
    <property type="entry name" value="AdoMet_MTases"/>
    <property type="match status" value="1"/>
</dbReference>
<dbReference type="GO" id="GO:0008168">
    <property type="term" value="F:methyltransferase activity"/>
    <property type="evidence" value="ECO:0007669"/>
    <property type="project" value="UniProtKB-KW"/>
</dbReference>
<dbReference type="EMBL" id="CP071060">
    <property type="protein sequence ID" value="QSI75283.1"/>
    <property type="molecule type" value="Genomic_DNA"/>
</dbReference>
<keyword evidence="2" id="KW-0808">Transferase</keyword>
<dbReference type="GO" id="GO:0032259">
    <property type="term" value="P:methylation"/>
    <property type="evidence" value="ECO:0007669"/>
    <property type="project" value="UniProtKB-KW"/>
</dbReference>
<evidence type="ECO:0000256" key="1">
    <source>
        <dbReference type="ARBA" id="ARBA00022603"/>
    </source>
</evidence>
<evidence type="ECO:0000313" key="6">
    <source>
        <dbReference type="Proteomes" id="UP000663570"/>
    </source>
</evidence>
<keyword evidence="6" id="KW-1185">Reference proteome</keyword>
<evidence type="ECO:0000256" key="2">
    <source>
        <dbReference type="ARBA" id="ARBA00022679"/>
    </source>
</evidence>
<dbReference type="InterPro" id="IPR029063">
    <property type="entry name" value="SAM-dependent_MTases_sf"/>
</dbReference>